<dbReference type="Proteomes" id="UP000548673">
    <property type="component" value="Unassembled WGS sequence"/>
</dbReference>
<dbReference type="EMBL" id="JABTXY010000011">
    <property type="protein sequence ID" value="NYV40911.1"/>
    <property type="molecule type" value="Genomic_DNA"/>
</dbReference>
<evidence type="ECO:0000313" key="1">
    <source>
        <dbReference type="EMBL" id="NYV40911.1"/>
    </source>
</evidence>
<organism evidence="1 2">
    <name type="scientific">Cronobacter sakazakii</name>
    <name type="common">Enterobacter sakazakii</name>
    <dbReference type="NCBI Taxonomy" id="28141"/>
    <lineage>
        <taxon>Bacteria</taxon>
        <taxon>Pseudomonadati</taxon>
        <taxon>Pseudomonadota</taxon>
        <taxon>Gammaproteobacteria</taxon>
        <taxon>Enterobacterales</taxon>
        <taxon>Enterobacteriaceae</taxon>
        <taxon>Cronobacter</taxon>
    </lineage>
</organism>
<dbReference type="KEGG" id="csj:CSK29544_02395"/>
<evidence type="ECO:0000313" key="2">
    <source>
        <dbReference type="Proteomes" id="UP000548673"/>
    </source>
</evidence>
<name>A0A7V7RIJ8_CROSK</name>
<proteinExistence type="predicted"/>
<gene>
    <name evidence="1" type="ORF">HRR37_00505</name>
</gene>
<reference evidence="1 2" key="1">
    <citation type="submission" date="2020-05" db="EMBL/GenBank/DDBJ databases">
        <title>The draft genome of Cronobacter sakazakii strain 145005.</title>
        <authorList>
            <person name="Yang J."/>
            <person name="Liu L."/>
            <person name="Feng Y."/>
            <person name="Zong Z."/>
        </authorList>
    </citation>
    <scope>NUCLEOTIDE SEQUENCE [LARGE SCALE GENOMIC DNA]</scope>
    <source>
        <strain evidence="1 2">145005</strain>
    </source>
</reference>
<protein>
    <submittedName>
        <fullName evidence="1">Permease</fullName>
    </submittedName>
</protein>
<comment type="caution">
    <text evidence="1">The sequence shown here is derived from an EMBL/GenBank/DDBJ whole genome shotgun (WGS) entry which is preliminary data.</text>
</comment>
<sequence>MPISICLVLPEETATVYRLIPKFAGLHAAQAIRQRIGERVACALVAYDGAEPVGFTLGYESAPCLCCFSATVTRLSGWKRRARWLITGCCLKNH</sequence>
<dbReference type="AlphaFoldDB" id="A0A7V7RIJ8"/>
<accession>A0A7V7RIJ8</accession>